<dbReference type="VEuPathDB" id="FungiDB:EYZ11_011257"/>
<dbReference type="GO" id="GO:0016020">
    <property type="term" value="C:membrane"/>
    <property type="evidence" value="ECO:0007669"/>
    <property type="project" value="UniProtKB-SubCell"/>
</dbReference>
<keyword evidence="5 6" id="KW-0472">Membrane</keyword>
<dbReference type="Pfam" id="PF13520">
    <property type="entry name" value="AA_permease_2"/>
    <property type="match status" value="1"/>
</dbReference>
<dbReference type="PANTHER" id="PTHR45649">
    <property type="entry name" value="AMINO-ACID PERMEASE BAT1"/>
    <property type="match status" value="1"/>
</dbReference>
<accession>A0A5M9M4Z4</accession>
<evidence type="ECO:0000256" key="1">
    <source>
        <dbReference type="ARBA" id="ARBA00004141"/>
    </source>
</evidence>
<dbReference type="PANTHER" id="PTHR45649:SF41">
    <property type="entry name" value="TRANSPORTER, PUTATIVE (EUROFUNG)-RELATED"/>
    <property type="match status" value="1"/>
</dbReference>
<evidence type="ECO:0000256" key="2">
    <source>
        <dbReference type="ARBA" id="ARBA00022448"/>
    </source>
</evidence>
<comment type="caution">
    <text evidence="7">The sequence shown here is derived from an EMBL/GenBank/DDBJ whole genome shotgun (WGS) entry which is preliminary data.</text>
</comment>
<gene>
    <name evidence="7" type="ORF">ATNIH1004_010777</name>
</gene>
<protein>
    <recommendedName>
        <fullName evidence="9">Amino acid permease/ SLC12A domain-containing protein</fullName>
    </recommendedName>
</protein>
<feature type="transmembrane region" description="Helical" evidence="6">
    <location>
        <begin position="204"/>
        <end position="224"/>
    </location>
</feature>
<dbReference type="AlphaFoldDB" id="A0A5M9M4Z4"/>
<dbReference type="GeneID" id="54333478"/>
<evidence type="ECO:0008006" key="9">
    <source>
        <dbReference type="Google" id="ProtNLM"/>
    </source>
</evidence>
<feature type="transmembrane region" description="Helical" evidence="6">
    <location>
        <begin position="154"/>
        <end position="173"/>
    </location>
</feature>
<dbReference type="InterPro" id="IPR002293">
    <property type="entry name" value="AA/rel_permease1"/>
</dbReference>
<sequence length="228" mass="24528">MHLGWLCATGWECAVVSIAFLGGTIIQGLAVLNYPEYVFKRWHVTLITIAIALFAVLFNTFLAKRLPLVEAFVLILHVAGLFIIIIPLWVLAPISDATTVFAQFSNSGGWSDGTATMVGLVTAITAIIGYGCTVHMSEEVRDASSALPKPIMSAVTLNGSMAFVVLVTLYFTLGNLDEVLNTDTGYPFIQVFYNVTKSYPATNAMTSIVVLAIISSVITEVATASRQL</sequence>
<keyword evidence="3 6" id="KW-0812">Transmembrane</keyword>
<dbReference type="OrthoDB" id="3257095at2759"/>
<organism evidence="7 8">
    <name type="scientific">Aspergillus tanneri</name>
    <dbReference type="NCBI Taxonomy" id="1220188"/>
    <lineage>
        <taxon>Eukaryota</taxon>
        <taxon>Fungi</taxon>
        <taxon>Dikarya</taxon>
        <taxon>Ascomycota</taxon>
        <taxon>Pezizomycotina</taxon>
        <taxon>Eurotiomycetes</taxon>
        <taxon>Eurotiomycetidae</taxon>
        <taxon>Eurotiales</taxon>
        <taxon>Aspergillaceae</taxon>
        <taxon>Aspergillus</taxon>
        <taxon>Aspergillus subgen. Circumdati</taxon>
    </lineage>
</organism>
<dbReference type="EMBL" id="QUQM01000008">
    <property type="protein sequence ID" value="KAA8641838.1"/>
    <property type="molecule type" value="Genomic_DNA"/>
</dbReference>
<evidence type="ECO:0000256" key="3">
    <source>
        <dbReference type="ARBA" id="ARBA00022692"/>
    </source>
</evidence>
<evidence type="ECO:0000256" key="4">
    <source>
        <dbReference type="ARBA" id="ARBA00022989"/>
    </source>
</evidence>
<dbReference type="Proteomes" id="UP000324241">
    <property type="component" value="Unassembled WGS sequence"/>
</dbReference>
<feature type="transmembrane region" description="Helical" evidence="6">
    <location>
        <begin position="114"/>
        <end position="133"/>
    </location>
</feature>
<feature type="transmembrane region" description="Helical" evidence="6">
    <location>
        <begin position="42"/>
        <end position="62"/>
    </location>
</feature>
<evidence type="ECO:0000256" key="5">
    <source>
        <dbReference type="ARBA" id="ARBA00023136"/>
    </source>
</evidence>
<dbReference type="RefSeq" id="XP_033421200.1">
    <property type="nucleotide sequence ID" value="XM_033575345.1"/>
</dbReference>
<keyword evidence="4 6" id="KW-1133">Transmembrane helix</keyword>
<name>A0A5M9M4Z4_9EURO</name>
<dbReference type="Gene3D" id="1.20.1740.10">
    <property type="entry name" value="Amino acid/polyamine transporter I"/>
    <property type="match status" value="1"/>
</dbReference>
<feature type="transmembrane region" description="Helical" evidence="6">
    <location>
        <begin position="74"/>
        <end position="94"/>
    </location>
</feature>
<keyword evidence="2" id="KW-0813">Transport</keyword>
<evidence type="ECO:0000256" key="6">
    <source>
        <dbReference type="SAM" id="Phobius"/>
    </source>
</evidence>
<reference evidence="7 8" key="1">
    <citation type="submission" date="2019-08" db="EMBL/GenBank/DDBJ databases">
        <title>The genome sequence of a newly discovered highly antifungal drug resistant Aspergillus species, Aspergillus tanneri NIH 1004.</title>
        <authorList>
            <person name="Mounaud S."/>
            <person name="Singh I."/>
            <person name="Joardar V."/>
            <person name="Pakala S."/>
            <person name="Pakala S."/>
            <person name="Venepally P."/>
            <person name="Chung J.K."/>
            <person name="Losada L."/>
            <person name="Nierman W.C."/>
        </authorList>
    </citation>
    <scope>NUCLEOTIDE SEQUENCE [LARGE SCALE GENOMIC DNA]</scope>
    <source>
        <strain evidence="7 8">NIH1004</strain>
    </source>
</reference>
<evidence type="ECO:0000313" key="8">
    <source>
        <dbReference type="Proteomes" id="UP000324241"/>
    </source>
</evidence>
<feature type="transmembrane region" description="Helical" evidence="6">
    <location>
        <begin position="12"/>
        <end position="30"/>
    </location>
</feature>
<proteinExistence type="predicted"/>
<comment type="subcellular location">
    <subcellularLocation>
        <location evidence="1">Membrane</location>
        <topology evidence="1">Multi-pass membrane protein</topology>
    </subcellularLocation>
</comment>
<evidence type="ECO:0000313" key="7">
    <source>
        <dbReference type="EMBL" id="KAA8641838.1"/>
    </source>
</evidence>
<dbReference type="GO" id="GO:0022857">
    <property type="term" value="F:transmembrane transporter activity"/>
    <property type="evidence" value="ECO:0007669"/>
    <property type="project" value="InterPro"/>
</dbReference>